<dbReference type="Proteomes" id="UP001176883">
    <property type="component" value="Unassembled WGS sequence"/>
</dbReference>
<feature type="transmembrane region" description="Helical" evidence="1">
    <location>
        <begin position="34"/>
        <end position="56"/>
    </location>
</feature>
<dbReference type="RefSeq" id="WP_303276640.1">
    <property type="nucleotide sequence ID" value="NZ_JAUOEK010000056.1"/>
</dbReference>
<keyword evidence="1" id="KW-0812">Transmembrane</keyword>
<comment type="caution">
    <text evidence="2">The sequence shown here is derived from an EMBL/GenBank/DDBJ whole genome shotgun (WGS) entry which is preliminary data.</text>
</comment>
<keyword evidence="1" id="KW-1133">Transmembrane helix</keyword>
<evidence type="ECO:0000313" key="3">
    <source>
        <dbReference type="Proteomes" id="UP001176883"/>
    </source>
</evidence>
<protein>
    <submittedName>
        <fullName evidence="2">Uncharacterized protein</fullName>
    </submittedName>
</protein>
<evidence type="ECO:0000256" key="1">
    <source>
        <dbReference type="SAM" id="Phobius"/>
    </source>
</evidence>
<organism evidence="2 3">
    <name type="scientific">Flavivirga aquimarina</name>
    <dbReference type="NCBI Taxonomy" id="2027862"/>
    <lineage>
        <taxon>Bacteria</taxon>
        <taxon>Pseudomonadati</taxon>
        <taxon>Bacteroidota</taxon>
        <taxon>Flavobacteriia</taxon>
        <taxon>Flavobacteriales</taxon>
        <taxon>Flavobacteriaceae</taxon>
        <taxon>Flavivirga</taxon>
    </lineage>
</organism>
<dbReference type="EMBL" id="JAUOEK010000056">
    <property type="protein sequence ID" value="MDO5968955.1"/>
    <property type="molecule type" value="Genomic_DNA"/>
</dbReference>
<feature type="transmembrane region" description="Helical" evidence="1">
    <location>
        <begin position="76"/>
        <end position="98"/>
    </location>
</feature>
<accession>A0ABT8W785</accession>
<proteinExistence type="predicted"/>
<reference evidence="2" key="1">
    <citation type="submission" date="2023-07" db="EMBL/GenBank/DDBJ databases">
        <title>Two novel species in the genus Flavivirga.</title>
        <authorList>
            <person name="Kwon K."/>
        </authorList>
    </citation>
    <scope>NUCLEOTIDE SEQUENCE</scope>
    <source>
        <strain evidence="2">KCTC 52353</strain>
    </source>
</reference>
<keyword evidence="1" id="KW-0472">Membrane</keyword>
<evidence type="ECO:0000313" key="2">
    <source>
        <dbReference type="EMBL" id="MDO5968955.1"/>
    </source>
</evidence>
<keyword evidence="3" id="KW-1185">Reference proteome</keyword>
<name>A0ABT8W785_9FLAO</name>
<gene>
    <name evidence="2" type="ORF">Q4Q35_03970</name>
</gene>
<sequence length="107" mass="11775">MSTLPAIDTKKMKAEAGKLKKILEAVKKALSKELLWVLFIVLLGIPVTLIVAYLISLTSIDLSGVFSIITEDLYPSFVVLYIACVIGIYFSRIVALAIKTQLESKTE</sequence>